<name>A0ABN4YRW4_9GAMM</name>
<keyword evidence="1" id="KW-1133">Transmembrane helix</keyword>
<keyword evidence="1" id="KW-0812">Transmembrane</keyword>
<protein>
    <submittedName>
        <fullName evidence="2">Uncharacterized protein</fullName>
    </submittedName>
</protein>
<evidence type="ECO:0000256" key="1">
    <source>
        <dbReference type="SAM" id="Phobius"/>
    </source>
</evidence>
<organism evidence="2 3">
    <name type="scientific">Shewanella japonica</name>
    <dbReference type="NCBI Taxonomy" id="93973"/>
    <lineage>
        <taxon>Bacteria</taxon>
        <taxon>Pseudomonadati</taxon>
        <taxon>Pseudomonadota</taxon>
        <taxon>Gammaproteobacteria</taxon>
        <taxon>Alteromonadales</taxon>
        <taxon>Shewanellaceae</taxon>
        <taxon>Shewanella</taxon>
    </lineage>
</organism>
<dbReference type="Proteomes" id="UP000191820">
    <property type="component" value="Chromosome"/>
</dbReference>
<dbReference type="EMBL" id="CP020472">
    <property type="protein sequence ID" value="ARD23622.1"/>
    <property type="molecule type" value="Genomic_DNA"/>
</dbReference>
<dbReference type="RefSeq" id="WP_080916590.1">
    <property type="nucleotide sequence ID" value="NZ_CP020472.1"/>
</dbReference>
<reference evidence="2 3" key="1">
    <citation type="submission" date="2017-03" db="EMBL/GenBank/DDBJ databases">
        <title>Genome sequencing of Shewanella japonica KCTC 22435.</title>
        <authorList>
            <person name="Kim K.M."/>
        </authorList>
    </citation>
    <scope>NUCLEOTIDE SEQUENCE [LARGE SCALE GENOMIC DNA]</scope>
    <source>
        <strain evidence="2 3">KCTC 22435</strain>
    </source>
</reference>
<gene>
    <name evidence="2" type="ORF">SJ2017_3371</name>
</gene>
<sequence length="184" mass="21152">MVNKLTKFLSTTFGRIVFLFISMSIFCLVILTLERFADTREVWSFDCQSDVYRFETTSAEPKEIDEGELFLSLTVEDGQIRLDYYNADKPSDREFISLTGELKELEVGSVSYQLDLAVTDVQFENDNSYLKTYLAKELDEPQANLSIGSQVNVTVKVLEMSMNKNYISIKFTPNSSSWICRLHE</sequence>
<keyword evidence="3" id="KW-1185">Reference proteome</keyword>
<proteinExistence type="predicted"/>
<evidence type="ECO:0000313" key="2">
    <source>
        <dbReference type="EMBL" id="ARD23622.1"/>
    </source>
</evidence>
<feature type="transmembrane region" description="Helical" evidence="1">
    <location>
        <begin position="12"/>
        <end position="33"/>
    </location>
</feature>
<keyword evidence="1" id="KW-0472">Membrane</keyword>
<evidence type="ECO:0000313" key="3">
    <source>
        <dbReference type="Proteomes" id="UP000191820"/>
    </source>
</evidence>
<accession>A0ABN4YRW4</accession>